<dbReference type="HOGENOM" id="CLU_2310724_0_0_1"/>
<organism evidence="1 2">
    <name type="scientific">Oryza rufipogon</name>
    <name type="common">Brownbeard rice</name>
    <name type="synonym">Asian wild rice</name>
    <dbReference type="NCBI Taxonomy" id="4529"/>
    <lineage>
        <taxon>Eukaryota</taxon>
        <taxon>Viridiplantae</taxon>
        <taxon>Streptophyta</taxon>
        <taxon>Embryophyta</taxon>
        <taxon>Tracheophyta</taxon>
        <taxon>Spermatophyta</taxon>
        <taxon>Magnoliopsida</taxon>
        <taxon>Liliopsida</taxon>
        <taxon>Poales</taxon>
        <taxon>Poaceae</taxon>
        <taxon>BOP clade</taxon>
        <taxon>Oryzoideae</taxon>
        <taxon>Oryzeae</taxon>
        <taxon>Oryzinae</taxon>
        <taxon>Oryza</taxon>
    </lineage>
</organism>
<dbReference type="EnsemblPlants" id="ORUFI11G12440.1">
    <property type="protein sequence ID" value="ORUFI11G12440.1"/>
    <property type="gene ID" value="ORUFI11G12440"/>
</dbReference>
<reference evidence="1" key="2">
    <citation type="submission" date="2015-06" db="UniProtKB">
        <authorList>
            <consortium name="EnsemblPlants"/>
        </authorList>
    </citation>
    <scope>IDENTIFICATION</scope>
</reference>
<accession>A0A0E0R7R6</accession>
<dbReference type="Proteomes" id="UP000008022">
    <property type="component" value="Unassembled WGS sequence"/>
</dbReference>
<dbReference type="AlphaFoldDB" id="A0A0E0R7R6"/>
<name>A0A0E0R7R6_ORYRU</name>
<sequence length="100" mass="10901">MSLVSTSFAVVNPILLRPARRRSTSTQSVELSALLCQEDLDTAYAPQPSLPTTHASVPIWICALVKRERAGGRGGTAVARKERWRVWGRADVEEGTQPTA</sequence>
<keyword evidence="2" id="KW-1185">Reference proteome</keyword>
<protein>
    <submittedName>
        <fullName evidence="1">Uncharacterized protein</fullName>
    </submittedName>
</protein>
<dbReference type="Gramene" id="ORUFI11G12440.1">
    <property type="protein sequence ID" value="ORUFI11G12440.1"/>
    <property type="gene ID" value="ORUFI11G12440"/>
</dbReference>
<proteinExistence type="predicted"/>
<reference evidence="2" key="1">
    <citation type="submission" date="2013-06" db="EMBL/GenBank/DDBJ databases">
        <authorList>
            <person name="Zhao Q."/>
        </authorList>
    </citation>
    <scope>NUCLEOTIDE SEQUENCE</scope>
    <source>
        <strain evidence="2">cv. W1943</strain>
    </source>
</reference>
<evidence type="ECO:0000313" key="1">
    <source>
        <dbReference type="EnsemblPlants" id="ORUFI11G12440.1"/>
    </source>
</evidence>
<evidence type="ECO:0000313" key="2">
    <source>
        <dbReference type="Proteomes" id="UP000008022"/>
    </source>
</evidence>